<dbReference type="EMBL" id="BQXS01010117">
    <property type="protein sequence ID" value="GKT33020.1"/>
    <property type="molecule type" value="Genomic_DNA"/>
</dbReference>
<dbReference type="PANTHER" id="PTHR24361">
    <property type="entry name" value="MITOGEN-ACTIVATED KINASE KINASE KINASE"/>
    <property type="match status" value="1"/>
</dbReference>
<dbReference type="InterPro" id="IPR053235">
    <property type="entry name" value="Ser_Thr_kinase"/>
</dbReference>
<evidence type="ECO:0000313" key="6">
    <source>
        <dbReference type="EMBL" id="GKT33020.1"/>
    </source>
</evidence>
<keyword evidence="7" id="KW-1185">Reference proteome</keyword>
<dbReference type="PROSITE" id="PS00107">
    <property type="entry name" value="PROTEIN_KINASE_ATP"/>
    <property type="match status" value="1"/>
</dbReference>
<keyword evidence="4" id="KW-0723">Serine/threonine-protein kinase</keyword>
<keyword evidence="1 3" id="KW-0547">Nucleotide-binding</keyword>
<proteinExistence type="inferred from homology"/>
<keyword evidence="4" id="KW-0418">Kinase</keyword>
<evidence type="ECO:0000256" key="2">
    <source>
        <dbReference type="ARBA" id="ARBA00022840"/>
    </source>
</evidence>
<dbReference type="SUPFAM" id="SSF56112">
    <property type="entry name" value="Protein kinase-like (PK-like)"/>
    <property type="match status" value="1"/>
</dbReference>
<dbReference type="Pfam" id="PF00069">
    <property type="entry name" value="Pkinase"/>
    <property type="match status" value="1"/>
</dbReference>
<evidence type="ECO:0000256" key="3">
    <source>
        <dbReference type="PROSITE-ProRule" id="PRU10141"/>
    </source>
</evidence>
<evidence type="ECO:0000313" key="7">
    <source>
        <dbReference type="Proteomes" id="UP001057375"/>
    </source>
</evidence>
<reference evidence="6" key="1">
    <citation type="submission" date="2022-03" db="EMBL/GenBank/DDBJ databases">
        <title>Draft genome sequence of Aduncisulcus paluster, a free-living microaerophilic Fornicata.</title>
        <authorList>
            <person name="Yuyama I."/>
            <person name="Kume K."/>
            <person name="Tamura T."/>
            <person name="Inagaki Y."/>
            <person name="Hashimoto T."/>
        </authorList>
    </citation>
    <scope>NUCLEOTIDE SEQUENCE</scope>
    <source>
        <strain evidence="6">NY0171</strain>
    </source>
</reference>
<dbReference type="Gene3D" id="1.10.510.10">
    <property type="entry name" value="Transferase(Phosphotransferase) domain 1"/>
    <property type="match status" value="1"/>
</dbReference>
<evidence type="ECO:0000256" key="4">
    <source>
        <dbReference type="RuleBase" id="RU000304"/>
    </source>
</evidence>
<evidence type="ECO:0000259" key="5">
    <source>
        <dbReference type="PROSITE" id="PS50011"/>
    </source>
</evidence>
<dbReference type="PROSITE" id="PS50011">
    <property type="entry name" value="PROTEIN_KINASE_DOM"/>
    <property type="match status" value="1"/>
</dbReference>
<comment type="caution">
    <text evidence="6">The sequence shown here is derived from an EMBL/GenBank/DDBJ whole genome shotgun (WGS) entry which is preliminary data.</text>
</comment>
<keyword evidence="2 3" id="KW-0067">ATP-binding</keyword>
<feature type="binding site" evidence="3">
    <location>
        <position position="70"/>
    </location>
    <ligand>
        <name>ATP</name>
        <dbReference type="ChEBI" id="CHEBI:30616"/>
    </ligand>
</feature>
<dbReference type="PROSITE" id="PS00108">
    <property type="entry name" value="PROTEIN_KINASE_ST"/>
    <property type="match status" value="1"/>
</dbReference>
<keyword evidence="4" id="KW-0808">Transferase</keyword>
<dbReference type="SMART" id="SM00220">
    <property type="entry name" value="S_TKc"/>
    <property type="match status" value="1"/>
</dbReference>
<protein>
    <recommendedName>
        <fullName evidence="5">Protein kinase domain-containing protein</fullName>
    </recommendedName>
</protein>
<dbReference type="InterPro" id="IPR008271">
    <property type="entry name" value="Ser/Thr_kinase_AS"/>
</dbReference>
<accession>A0ABQ5KKJ5</accession>
<dbReference type="InterPro" id="IPR000719">
    <property type="entry name" value="Prot_kinase_dom"/>
</dbReference>
<dbReference type="InterPro" id="IPR011009">
    <property type="entry name" value="Kinase-like_dom_sf"/>
</dbReference>
<sequence length="430" mass="47695">MGRDFILGLSSKSKRKKEESLRAIHSLRSGNEFTLTSLAGVESKCLLGKGGFGEISLVKIAQLPQLCVLKKMLSTADEMVVASCYGEFLIQHRLFMNHRCFHRIPRPLYVLDCLDADFTGVYGFLMEFCAGGSVSAFAKTWCVDVKDESADEGEEDYESSSDSDVFARDFDPLTLNPVKVASLCVGMIECLADVFKASRRLVHRDIKPENFLVRVNPTDGECNIVLADLGLANIKESISSSSNSVSFSSVSSISADPMDSGVLSEAESSPQSYAGTFSYSSFETLKFGESTQLSDAHSLGMSILALFLCKHPFIGHPLFQCSQSISSVEYMYIMSELLESDIVEGMLTRSRLFRSLETIEDGKFKPVHDCLNEVFKGLTRCDVHSRMRVHEACDKIQSIKALLPKIGEGWKCPTEEEIIRMKIKQYGKSR</sequence>
<organism evidence="6 7">
    <name type="scientific">Aduncisulcus paluster</name>
    <dbReference type="NCBI Taxonomy" id="2918883"/>
    <lineage>
        <taxon>Eukaryota</taxon>
        <taxon>Metamonada</taxon>
        <taxon>Carpediemonas-like organisms</taxon>
        <taxon>Aduncisulcus</taxon>
    </lineage>
</organism>
<dbReference type="Proteomes" id="UP001057375">
    <property type="component" value="Unassembled WGS sequence"/>
</dbReference>
<dbReference type="PANTHER" id="PTHR24361:SF785">
    <property type="entry name" value="DUAL SPECIFICITY MITOGEN-ACTIVATED PROTEIN KINASE KINASE 1"/>
    <property type="match status" value="1"/>
</dbReference>
<feature type="domain" description="Protein kinase" evidence="5">
    <location>
        <begin position="41"/>
        <end position="403"/>
    </location>
</feature>
<evidence type="ECO:0000256" key="1">
    <source>
        <dbReference type="ARBA" id="ARBA00022741"/>
    </source>
</evidence>
<name>A0ABQ5KKJ5_9EUKA</name>
<gene>
    <name evidence="6" type="ORF">ADUPG1_007047</name>
</gene>
<comment type="similarity">
    <text evidence="4">Belongs to the protein kinase superfamily.</text>
</comment>
<dbReference type="InterPro" id="IPR017441">
    <property type="entry name" value="Protein_kinase_ATP_BS"/>
</dbReference>